<dbReference type="PANTHER" id="PTHR30258">
    <property type="entry name" value="TYPE II SECRETION SYSTEM PROTEIN GSPE-RELATED"/>
    <property type="match status" value="1"/>
</dbReference>
<keyword evidence="1" id="KW-0547">Nucleotide-binding</keyword>
<reference evidence="4" key="1">
    <citation type="journal article" date="2014" name="Front. Microbiol.">
        <title>High frequency of phylogenetically diverse reductive dehalogenase-homologous genes in deep subseafloor sedimentary metagenomes.</title>
        <authorList>
            <person name="Kawai M."/>
            <person name="Futagami T."/>
            <person name="Toyoda A."/>
            <person name="Takaki Y."/>
            <person name="Nishi S."/>
            <person name="Hori S."/>
            <person name="Arai W."/>
            <person name="Tsubouchi T."/>
            <person name="Morono Y."/>
            <person name="Uchiyama I."/>
            <person name="Ito T."/>
            <person name="Fujiyama A."/>
            <person name="Inagaki F."/>
            <person name="Takami H."/>
        </authorList>
    </citation>
    <scope>NUCLEOTIDE SEQUENCE</scope>
    <source>
        <strain evidence="4">Expedition CK06-06</strain>
    </source>
</reference>
<evidence type="ECO:0000313" key="4">
    <source>
        <dbReference type="EMBL" id="GAH14132.1"/>
    </source>
</evidence>
<dbReference type="AlphaFoldDB" id="X1D1U8"/>
<dbReference type="InterPro" id="IPR001482">
    <property type="entry name" value="T2SS/T4SS_dom"/>
</dbReference>
<organism evidence="4">
    <name type="scientific">marine sediment metagenome</name>
    <dbReference type="NCBI Taxonomy" id="412755"/>
    <lineage>
        <taxon>unclassified sequences</taxon>
        <taxon>metagenomes</taxon>
        <taxon>ecological metagenomes</taxon>
    </lineage>
</organism>
<comment type="caution">
    <text evidence="4">The sequence shown here is derived from an EMBL/GenBank/DDBJ whole genome shotgun (WGS) entry which is preliminary data.</text>
</comment>
<dbReference type="Gene3D" id="3.40.50.300">
    <property type="entry name" value="P-loop containing nucleotide triphosphate hydrolases"/>
    <property type="match status" value="1"/>
</dbReference>
<protein>
    <recommendedName>
        <fullName evidence="3">Bacterial type II secretion system protein E domain-containing protein</fullName>
    </recommendedName>
</protein>
<feature type="domain" description="Bacterial type II secretion system protein E" evidence="3">
    <location>
        <begin position="1"/>
        <end position="115"/>
    </location>
</feature>
<name>X1D1U8_9ZZZZ</name>
<sequence>VRKICPDCARLVDVPLMEQVIYSEETSGINDPITEERSQFLYGSGCKSCAHTGYWGRTGIFEILTISDEIKTMMLNGTTATQLRTQAIKEGMIPLIRDGMLKVKAGITTPSEVLRNAYSVD</sequence>
<evidence type="ECO:0000256" key="1">
    <source>
        <dbReference type="ARBA" id="ARBA00022741"/>
    </source>
</evidence>
<proteinExistence type="predicted"/>
<keyword evidence="2" id="KW-0067">ATP-binding</keyword>
<evidence type="ECO:0000256" key="2">
    <source>
        <dbReference type="ARBA" id="ARBA00022840"/>
    </source>
</evidence>
<dbReference type="Pfam" id="PF00437">
    <property type="entry name" value="T2SSE"/>
    <property type="match status" value="1"/>
</dbReference>
<evidence type="ECO:0000259" key="3">
    <source>
        <dbReference type="Pfam" id="PF00437"/>
    </source>
</evidence>
<dbReference type="GO" id="GO:0005886">
    <property type="term" value="C:plasma membrane"/>
    <property type="evidence" value="ECO:0007669"/>
    <property type="project" value="TreeGrafter"/>
</dbReference>
<dbReference type="InterPro" id="IPR027417">
    <property type="entry name" value="P-loop_NTPase"/>
</dbReference>
<accession>X1D1U8</accession>
<dbReference type="EMBL" id="BART01036751">
    <property type="protein sequence ID" value="GAH14132.1"/>
    <property type="molecule type" value="Genomic_DNA"/>
</dbReference>
<gene>
    <name evidence="4" type="ORF">S01H4_61827</name>
</gene>
<dbReference type="PANTHER" id="PTHR30258:SF1">
    <property type="entry name" value="PROTEIN TRANSPORT PROTEIN HOFB HOMOLOG"/>
    <property type="match status" value="1"/>
</dbReference>
<dbReference type="GO" id="GO:0016887">
    <property type="term" value="F:ATP hydrolysis activity"/>
    <property type="evidence" value="ECO:0007669"/>
    <property type="project" value="TreeGrafter"/>
</dbReference>
<feature type="non-terminal residue" evidence="4">
    <location>
        <position position="1"/>
    </location>
</feature>
<dbReference type="SUPFAM" id="SSF52540">
    <property type="entry name" value="P-loop containing nucleoside triphosphate hydrolases"/>
    <property type="match status" value="1"/>
</dbReference>
<dbReference type="GO" id="GO:0005524">
    <property type="term" value="F:ATP binding"/>
    <property type="evidence" value="ECO:0007669"/>
    <property type="project" value="UniProtKB-KW"/>
</dbReference>